<dbReference type="SUPFAM" id="SSF52467">
    <property type="entry name" value="DHS-like NAD/FAD-binding domain"/>
    <property type="match status" value="1"/>
</dbReference>
<gene>
    <name evidence="1" type="ORF">HP438_14380</name>
</gene>
<comment type="caution">
    <text evidence="1">The sequence shown here is derived from an EMBL/GenBank/DDBJ whole genome shotgun (WGS) entry which is preliminary data.</text>
</comment>
<dbReference type="EMBL" id="JABMCH010000067">
    <property type="protein sequence ID" value="NUU48156.1"/>
    <property type="molecule type" value="Genomic_DNA"/>
</dbReference>
<evidence type="ECO:0000313" key="1">
    <source>
        <dbReference type="EMBL" id="NUU48156.1"/>
    </source>
</evidence>
<dbReference type="Gene3D" id="3.40.50.1220">
    <property type="entry name" value="TPP-binding domain"/>
    <property type="match status" value="1"/>
</dbReference>
<reference evidence="1 2" key="1">
    <citation type="submission" date="2020-05" db="EMBL/GenBank/DDBJ databases">
        <title>Genome Sequencing of Type Strains.</title>
        <authorList>
            <person name="Lemaire J.F."/>
            <person name="Inderbitzin P."/>
            <person name="Gregorio O.A."/>
            <person name="Collins S.B."/>
            <person name="Wespe N."/>
            <person name="Knight-Connoni V."/>
        </authorList>
    </citation>
    <scope>NUCLEOTIDE SEQUENCE [LARGE SCALE GENOMIC DNA]</scope>
    <source>
        <strain evidence="1 2">DSM 100049</strain>
    </source>
</reference>
<dbReference type="Pfam" id="PF13289">
    <property type="entry name" value="SIR2_2"/>
    <property type="match status" value="1"/>
</dbReference>
<name>A0A7Y6EIB2_9SPHN</name>
<dbReference type="InterPro" id="IPR029035">
    <property type="entry name" value="DHS-like_NAD/FAD-binding_dom"/>
</dbReference>
<dbReference type="Proteomes" id="UP000536441">
    <property type="component" value="Unassembled WGS sequence"/>
</dbReference>
<organism evidence="1 2">
    <name type="scientific">Sphingomonas zeae</name>
    <dbReference type="NCBI Taxonomy" id="1646122"/>
    <lineage>
        <taxon>Bacteria</taxon>
        <taxon>Pseudomonadati</taxon>
        <taxon>Pseudomonadota</taxon>
        <taxon>Alphaproteobacteria</taxon>
        <taxon>Sphingomonadales</taxon>
        <taxon>Sphingomonadaceae</taxon>
        <taxon>Sphingomonas</taxon>
    </lineage>
</organism>
<sequence>MWFLGAGASVSAGVPTAWDMIWQFKQILYAAQRRVPLSTIADTGNPSVRALLDAHVSGSGSLPVPGAPDEYAALFEAAYPAEKDRRTFIDGMIGGAKPAYGHLALAALLKAGHAHLIWTTNFDHLVADACAQTYGTTKSLSVVALDAPDLAAEQIAAQQWPIEVKLHGDFRSRRLKNTPDELRQQDAQLREVLVDSCRRSGLVVGGYSGRDASIMDALEAALERPGAFPGGLFWLHRGEEPPFERVNQLLERAQAVGVDSGLVRIENLDEALRDLVRLLPDLDSTALDSLGQKQRWWTAAPALTGKHNWPLVRLNGIEVESIPTNARRVVCGIGGAADVRDAILAAKADLIATRTSGGVIGFGSDQEFRRVFAPYDITDFDLSVFEDRRLRYDSGERGLLREALVRGLCSVHGLDAQRRRNVHILAPHDPADEHWGSLRSLVGPLQGRIDGGKVRWREGVAVRLDWADDRLWLLVEPRIDTDDDGSTASRAKAADFARERTARRYNRDADKLIDFWTGLFAGENVRALGIGDGIDASFAVGRRTAFSFRVTP</sequence>
<keyword evidence="2" id="KW-1185">Reference proteome</keyword>
<accession>A0A7Y6EIB2</accession>
<dbReference type="AlphaFoldDB" id="A0A7Y6EIB2"/>
<evidence type="ECO:0000313" key="2">
    <source>
        <dbReference type="Proteomes" id="UP000536441"/>
    </source>
</evidence>
<proteinExistence type="predicted"/>
<protein>
    <submittedName>
        <fullName evidence="1">SIR2 family protein</fullName>
    </submittedName>
</protein>